<dbReference type="GO" id="GO:0004674">
    <property type="term" value="F:protein serine/threonine kinase activity"/>
    <property type="evidence" value="ECO:0007669"/>
    <property type="project" value="TreeGrafter"/>
</dbReference>
<dbReference type="Gene3D" id="1.10.510.10">
    <property type="entry name" value="Transferase(Phosphotransferase) domain 1"/>
    <property type="match status" value="1"/>
</dbReference>
<dbReference type="PANTHER" id="PTHR44329">
    <property type="entry name" value="SERINE/THREONINE-PROTEIN KINASE TNNI3K-RELATED"/>
    <property type="match status" value="1"/>
</dbReference>
<dbReference type="InterPro" id="IPR011011">
    <property type="entry name" value="Znf_FYVE_PHD"/>
</dbReference>
<dbReference type="InterPro" id="IPR051681">
    <property type="entry name" value="Ser/Thr_Kinases-Pseudokinases"/>
</dbReference>
<dbReference type="PROSITE" id="PS00108">
    <property type="entry name" value="PROTEIN_KINASE_ST"/>
    <property type="match status" value="1"/>
</dbReference>
<dbReference type="PROSITE" id="PS50011">
    <property type="entry name" value="PROTEIN_KINASE_DOM"/>
    <property type="match status" value="1"/>
</dbReference>
<dbReference type="InterPro" id="IPR000719">
    <property type="entry name" value="Prot_kinase_dom"/>
</dbReference>
<name>A0A0C3LSE2_9AGAM</name>
<dbReference type="EMBL" id="KN823063">
    <property type="protein sequence ID" value="KIO24312.1"/>
    <property type="molecule type" value="Genomic_DNA"/>
</dbReference>
<keyword evidence="3" id="KW-0862">Zinc</keyword>
<accession>A0A0C3LSE2</accession>
<dbReference type="InterPro" id="IPR001965">
    <property type="entry name" value="Znf_PHD"/>
</dbReference>
<evidence type="ECO:0000313" key="7">
    <source>
        <dbReference type="Proteomes" id="UP000054248"/>
    </source>
</evidence>
<keyword evidence="2" id="KW-0863">Zinc-finger</keyword>
<dbReference type="GO" id="GO:0008270">
    <property type="term" value="F:zinc ion binding"/>
    <property type="evidence" value="ECO:0007669"/>
    <property type="project" value="UniProtKB-KW"/>
</dbReference>
<dbReference type="GO" id="GO:0005524">
    <property type="term" value="F:ATP binding"/>
    <property type="evidence" value="ECO:0007669"/>
    <property type="project" value="InterPro"/>
</dbReference>
<keyword evidence="1" id="KW-0479">Metal-binding</keyword>
<dbReference type="Proteomes" id="UP000054248">
    <property type="component" value="Unassembled WGS sequence"/>
</dbReference>
<gene>
    <name evidence="6" type="ORF">M407DRAFT_102030</name>
</gene>
<dbReference type="SUPFAM" id="SSF57903">
    <property type="entry name" value="FYVE/PHD zinc finger"/>
    <property type="match status" value="1"/>
</dbReference>
<feature type="compositionally biased region" description="Polar residues" evidence="4">
    <location>
        <begin position="279"/>
        <end position="296"/>
    </location>
</feature>
<dbReference type="HOGENOM" id="CLU_636460_0_0_1"/>
<dbReference type="SUPFAM" id="SSF56112">
    <property type="entry name" value="Protein kinase-like (PK-like)"/>
    <property type="match status" value="1"/>
</dbReference>
<dbReference type="InterPro" id="IPR008271">
    <property type="entry name" value="Ser/Thr_kinase_AS"/>
</dbReference>
<evidence type="ECO:0000256" key="1">
    <source>
        <dbReference type="ARBA" id="ARBA00022723"/>
    </source>
</evidence>
<protein>
    <recommendedName>
        <fullName evidence="5">Protein kinase domain-containing protein</fullName>
    </recommendedName>
</protein>
<dbReference type="Pfam" id="PF00069">
    <property type="entry name" value="Pkinase"/>
    <property type="match status" value="1"/>
</dbReference>
<evidence type="ECO:0000313" key="6">
    <source>
        <dbReference type="EMBL" id="KIO24312.1"/>
    </source>
</evidence>
<dbReference type="InterPro" id="IPR013083">
    <property type="entry name" value="Znf_RING/FYVE/PHD"/>
</dbReference>
<evidence type="ECO:0000259" key="5">
    <source>
        <dbReference type="PROSITE" id="PS50011"/>
    </source>
</evidence>
<dbReference type="Gene3D" id="3.30.40.10">
    <property type="entry name" value="Zinc/RING finger domain, C3HC4 (zinc finger)"/>
    <property type="match status" value="1"/>
</dbReference>
<dbReference type="InterPro" id="IPR011009">
    <property type="entry name" value="Kinase-like_dom_sf"/>
</dbReference>
<evidence type="ECO:0000256" key="2">
    <source>
        <dbReference type="ARBA" id="ARBA00022771"/>
    </source>
</evidence>
<dbReference type="SMART" id="SM00249">
    <property type="entry name" value="PHD"/>
    <property type="match status" value="1"/>
</dbReference>
<sequence>MDPLLSAARDVAVKQLRAVGTRGIRVRMAFRLARELKIWAQARHPNILELIGFHLSENYEIAQLISPFLRHGNVSQYIAKVQPGVGTRIEFVKDTAAGLEYLHTCDPPICHGDLKAANVLVTDDTRVVLCDFGLAEVLESADDGPSGLTTSRSIRGSTRYMAPELILAMDGVSRRTLESDVWAWGCLLFEVMTDTLPYATYRADIAVIQAIIRGQIPAELPPPSLLSEEEQWDLRSWFLQLVLPECWNFEPSKRPTMVNAVREMEVTLRDIREELEKTLTAQAGSPQRSRSASLETVTERPFMDLPLEERVRTILKRNREQDDDQQLESNEAEDDLESDARRKRPRVSSRRSTLNAAVTIPDRDSEATETAYCYCNRRGIGPYMIRCDDYRCTRKWFDLDCLDLTEPPKGQWRCEACRARRRGEATAGGIK</sequence>
<evidence type="ECO:0000256" key="3">
    <source>
        <dbReference type="ARBA" id="ARBA00022833"/>
    </source>
</evidence>
<evidence type="ECO:0000256" key="4">
    <source>
        <dbReference type="SAM" id="MobiDB-lite"/>
    </source>
</evidence>
<dbReference type="AlphaFoldDB" id="A0A0C3LSE2"/>
<feature type="domain" description="Protein kinase" evidence="5">
    <location>
        <begin position="1"/>
        <end position="268"/>
    </location>
</feature>
<keyword evidence="7" id="KW-1185">Reference proteome</keyword>
<reference evidence="7" key="2">
    <citation type="submission" date="2015-01" db="EMBL/GenBank/DDBJ databases">
        <title>Evolutionary Origins and Diversification of the Mycorrhizal Mutualists.</title>
        <authorList>
            <consortium name="DOE Joint Genome Institute"/>
            <consortium name="Mycorrhizal Genomics Consortium"/>
            <person name="Kohler A."/>
            <person name="Kuo A."/>
            <person name="Nagy L.G."/>
            <person name="Floudas D."/>
            <person name="Copeland A."/>
            <person name="Barry K.W."/>
            <person name="Cichocki N."/>
            <person name="Veneault-Fourrey C."/>
            <person name="LaButti K."/>
            <person name="Lindquist E.A."/>
            <person name="Lipzen A."/>
            <person name="Lundell T."/>
            <person name="Morin E."/>
            <person name="Murat C."/>
            <person name="Riley R."/>
            <person name="Ohm R."/>
            <person name="Sun H."/>
            <person name="Tunlid A."/>
            <person name="Henrissat B."/>
            <person name="Grigoriev I.V."/>
            <person name="Hibbett D.S."/>
            <person name="Martin F."/>
        </authorList>
    </citation>
    <scope>NUCLEOTIDE SEQUENCE [LARGE SCALE GENOMIC DNA]</scope>
    <source>
        <strain evidence="7">MUT 4182</strain>
    </source>
</reference>
<dbReference type="SMART" id="SM00220">
    <property type="entry name" value="S_TKc"/>
    <property type="match status" value="1"/>
</dbReference>
<feature type="region of interest" description="Disordered" evidence="4">
    <location>
        <begin position="317"/>
        <end position="354"/>
    </location>
</feature>
<proteinExistence type="predicted"/>
<organism evidence="6 7">
    <name type="scientific">Tulasnella calospora MUT 4182</name>
    <dbReference type="NCBI Taxonomy" id="1051891"/>
    <lineage>
        <taxon>Eukaryota</taxon>
        <taxon>Fungi</taxon>
        <taxon>Dikarya</taxon>
        <taxon>Basidiomycota</taxon>
        <taxon>Agaricomycotina</taxon>
        <taxon>Agaricomycetes</taxon>
        <taxon>Cantharellales</taxon>
        <taxon>Tulasnellaceae</taxon>
        <taxon>Tulasnella</taxon>
    </lineage>
</organism>
<dbReference type="OrthoDB" id="346907at2759"/>
<feature type="region of interest" description="Disordered" evidence="4">
    <location>
        <begin position="278"/>
        <end position="299"/>
    </location>
</feature>
<dbReference type="STRING" id="1051891.A0A0C3LSE2"/>
<feature type="compositionally biased region" description="Acidic residues" evidence="4">
    <location>
        <begin position="321"/>
        <end position="337"/>
    </location>
</feature>
<reference evidence="6 7" key="1">
    <citation type="submission" date="2014-04" db="EMBL/GenBank/DDBJ databases">
        <authorList>
            <consortium name="DOE Joint Genome Institute"/>
            <person name="Kuo A."/>
            <person name="Girlanda M."/>
            <person name="Perotto S."/>
            <person name="Kohler A."/>
            <person name="Nagy L.G."/>
            <person name="Floudas D."/>
            <person name="Copeland A."/>
            <person name="Barry K.W."/>
            <person name="Cichocki N."/>
            <person name="Veneault-Fourrey C."/>
            <person name="LaButti K."/>
            <person name="Lindquist E.A."/>
            <person name="Lipzen A."/>
            <person name="Lundell T."/>
            <person name="Morin E."/>
            <person name="Murat C."/>
            <person name="Sun H."/>
            <person name="Tunlid A."/>
            <person name="Henrissat B."/>
            <person name="Grigoriev I.V."/>
            <person name="Hibbett D.S."/>
            <person name="Martin F."/>
            <person name="Nordberg H.P."/>
            <person name="Cantor M.N."/>
            <person name="Hua S.X."/>
        </authorList>
    </citation>
    <scope>NUCLEOTIDE SEQUENCE [LARGE SCALE GENOMIC DNA]</scope>
    <source>
        <strain evidence="6 7">MUT 4182</strain>
    </source>
</reference>